<dbReference type="OrthoDB" id="4556077at2"/>
<evidence type="ECO:0000313" key="1">
    <source>
        <dbReference type="EMBL" id="SDH02872.1"/>
    </source>
</evidence>
<reference evidence="1 2" key="1">
    <citation type="submission" date="2016-10" db="EMBL/GenBank/DDBJ databases">
        <authorList>
            <person name="de Groot N.N."/>
        </authorList>
    </citation>
    <scope>NUCLEOTIDE SEQUENCE [LARGE SCALE GENOMIC DNA]</scope>
    <source>
        <strain evidence="1 2">CGMCC 4.3143</strain>
    </source>
</reference>
<dbReference type="RefSeq" id="WP_093088921.1">
    <property type="nucleotide sequence ID" value="NZ_FNBE01000018.1"/>
</dbReference>
<dbReference type="STRING" id="366584.SAMN05216377_11811"/>
<proteinExistence type="predicted"/>
<dbReference type="Proteomes" id="UP000198967">
    <property type="component" value="Unassembled WGS sequence"/>
</dbReference>
<dbReference type="AlphaFoldDB" id="A0A1G7Z263"/>
<sequence>MTRYDLTPGARATLAMQDQIRRAACDNHGASLVETPVAGFTLLTRTTIDDALAGIRAAVAARNTASAEIRRYAEQARGSGRSWDEIAEALGIRADDHDELPAILAFCLVVENRPLPFRESFHRLDAWWRCESCDQQVRDHGPFDGHPAHNESGHAATCRRHAAEVAASRIEEF</sequence>
<organism evidence="1 2">
    <name type="scientific">Pseudonocardia oroxyli</name>
    <dbReference type="NCBI Taxonomy" id="366584"/>
    <lineage>
        <taxon>Bacteria</taxon>
        <taxon>Bacillati</taxon>
        <taxon>Actinomycetota</taxon>
        <taxon>Actinomycetes</taxon>
        <taxon>Pseudonocardiales</taxon>
        <taxon>Pseudonocardiaceae</taxon>
        <taxon>Pseudonocardia</taxon>
    </lineage>
</organism>
<keyword evidence="2" id="KW-1185">Reference proteome</keyword>
<protein>
    <submittedName>
        <fullName evidence="1">Uncharacterized protein</fullName>
    </submittedName>
</protein>
<evidence type="ECO:0000313" key="2">
    <source>
        <dbReference type="Proteomes" id="UP000198967"/>
    </source>
</evidence>
<name>A0A1G7Z263_PSEOR</name>
<accession>A0A1G7Z263</accession>
<gene>
    <name evidence="1" type="ORF">SAMN05216377_11811</name>
</gene>
<dbReference type="EMBL" id="FNBE01000018">
    <property type="protein sequence ID" value="SDH02872.1"/>
    <property type="molecule type" value="Genomic_DNA"/>
</dbReference>